<organism>
    <name type="scientific">Ixodes scapularis</name>
    <name type="common">Black-legged tick</name>
    <name type="synonym">Deer tick</name>
    <dbReference type="NCBI Taxonomy" id="6945"/>
    <lineage>
        <taxon>Eukaryota</taxon>
        <taxon>Metazoa</taxon>
        <taxon>Ecdysozoa</taxon>
        <taxon>Arthropoda</taxon>
        <taxon>Chelicerata</taxon>
        <taxon>Arachnida</taxon>
        <taxon>Acari</taxon>
        <taxon>Parasitiformes</taxon>
        <taxon>Ixodida</taxon>
        <taxon>Ixodoidea</taxon>
        <taxon>Ixodidae</taxon>
        <taxon>Ixodinae</taxon>
        <taxon>Ixodes</taxon>
    </lineage>
</organism>
<feature type="region of interest" description="Disordered" evidence="1">
    <location>
        <begin position="481"/>
        <end position="560"/>
    </location>
</feature>
<dbReference type="InParanoid" id="B7Q5L4"/>
<keyword evidence="4" id="KW-1185">Reference proteome</keyword>
<dbReference type="Proteomes" id="UP000001555">
    <property type="component" value="Unassembled WGS sequence"/>
</dbReference>
<dbReference type="EMBL" id="DS861946">
    <property type="protein sequence ID" value="EEC14136.1"/>
    <property type="molecule type" value="Genomic_DNA"/>
</dbReference>
<evidence type="ECO:0000313" key="4">
    <source>
        <dbReference type="Proteomes" id="UP000001555"/>
    </source>
</evidence>
<dbReference type="VEuPathDB" id="VectorBase:ISCI021204"/>
<sequence>MSLLELNLQSGLWQTLLLYDSDSGWKLDKLMDICRTLIREEELVVYFRPGNEEQLRKFLKERPQYFNYDPDEDKVSLPENSTSTVLEECLVEFLALQVKASSGSLPLAEVTYEKYKHLLPKPLAEHMHTIYGGSLLLFLQTHPLSFIICTEGTVRLAPDFDSSSILVDDNNAEVVYFLLGILQKIGATKDKPLSVHLLLKYLPYMEKDAREFLCKEYLNNLNIFFLLNCRYFQTNKPEKCSVYPKYPQTPNYTVVAHLKQQLRVKNVATDGTGLSPAQLAAKGKSSWIPAVQAFFAKAGEGKQLKRLLNGYPNVFKLQPDGKACLREVYSPCERVWNPSLELLTVLYFAEMFKDIGSSSPSNPICFNYVLSCVDSAPEEIKDYLRDAFPGVEIIDLFHLHPNMFDLSSTNCVSLRSPPTEELPHKNEVAEALSIHYAYQLMKYADITPDLFLLCVQTAPSVRPSIGEGRARYHSRLIPVHFGGPRAPLRRRVGRPPRPRAKPPSRPPVPEPPHGGQAGKQGDPERDRREPTSVIHGRATGRPAGLARAPETGASASTKGLRERGISVSVFADHAVGPVEELASFCNKSAPHPLARHRWADGRFSPAFYPSVKVVELGQPAPTALAVDGLLR</sequence>
<accession>B7Q5L4</accession>
<dbReference type="HOGENOM" id="CLU_433677_0_0_1"/>
<dbReference type="EnsemblMetazoa" id="ISCW021204-RA">
    <property type="protein sequence ID" value="ISCW021204-PA"/>
    <property type="gene ID" value="ISCW021204"/>
</dbReference>
<protein>
    <submittedName>
        <fullName evidence="2 3">Uncharacterized protein</fullName>
    </submittedName>
</protein>
<dbReference type="EMBL" id="ABJB010514930">
    <property type="status" value="NOT_ANNOTATED_CDS"/>
    <property type="molecule type" value="Genomic_DNA"/>
</dbReference>
<evidence type="ECO:0000256" key="1">
    <source>
        <dbReference type="SAM" id="MobiDB-lite"/>
    </source>
</evidence>
<dbReference type="OrthoDB" id="6509285at2759"/>
<name>B7Q5L4_IXOSC</name>
<dbReference type="AlphaFoldDB" id="B7Q5L4"/>
<reference evidence="2 4" key="1">
    <citation type="submission" date="2008-03" db="EMBL/GenBank/DDBJ databases">
        <title>Annotation of Ixodes scapularis.</title>
        <authorList>
            <consortium name="Ixodes scapularis Genome Project Consortium"/>
            <person name="Caler E."/>
            <person name="Hannick L.I."/>
            <person name="Bidwell S."/>
            <person name="Joardar V."/>
            <person name="Thiagarajan M."/>
            <person name="Amedeo P."/>
            <person name="Galinsky K.J."/>
            <person name="Schobel S."/>
            <person name="Inman J."/>
            <person name="Hostetler J."/>
            <person name="Miller J."/>
            <person name="Hammond M."/>
            <person name="Megy K."/>
            <person name="Lawson D."/>
            <person name="Kodira C."/>
            <person name="Sutton G."/>
            <person name="Meyer J."/>
            <person name="Hill C.A."/>
            <person name="Birren B."/>
            <person name="Nene V."/>
            <person name="Collins F."/>
            <person name="Alarcon-Chaidez F."/>
            <person name="Wikel S."/>
            <person name="Strausberg R."/>
        </authorList>
    </citation>
    <scope>NUCLEOTIDE SEQUENCE [LARGE SCALE GENOMIC DNA]</scope>
    <source>
        <strain evidence="4">Wikel</strain>
        <strain evidence="2">Wikel colony</strain>
    </source>
</reference>
<feature type="compositionally biased region" description="Basic and acidic residues" evidence="1">
    <location>
        <begin position="521"/>
        <end position="530"/>
    </location>
</feature>
<dbReference type="EMBL" id="ABJB010044139">
    <property type="status" value="NOT_ANNOTATED_CDS"/>
    <property type="molecule type" value="Genomic_DNA"/>
</dbReference>
<evidence type="ECO:0000313" key="3">
    <source>
        <dbReference type="EnsemblMetazoa" id="ISCW021204-PA"/>
    </source>
</evidence>
<dbReference type="VEuPathDB" id="VectorBase:ISCW021204"/>
<gene>
    <name evidence="2" type="ORF">IscW_ISCW021204</name>
</gene>
<reference evidence="3" key="2">
    <citation type="submission" date="2020-05" db="UniProtKB">
        <authorList>
            <consortium name="EnsemblMetazoa"/>
        </authorList>
    </citation>
    <scope>IDENTIFICATION</scope>
    <source>
        <strain evidence="3">wikel</strain>
    </source>
</reference>
<feature type="compositionally biased region" description="Basic residues" evidence="1">
    <location>
        <begin position="487"/>
        <end position="502"/>
    </location>
</feature>
<proteinExistence type="predicted"/>
<feature type="compositionally biased region" description="Pro residues" evidence="1">
    <location>
        <begin position="503"/>
        <end position="512"/>
    </location>
</feature>
<dbReference type="PaxDb" id="6945-B7Q5L4"/>
<dbReference type="VEuPathDB" id="VectorBase:ISCP_012911"/>
<evidence type="ECO:0000313" key="2">
    <source>
        <dbReference type="EMBL" id="EEC14136.1"/>
    </source>
</evidence>